<accession>A0A2J7R6Q9</accession>
<evidence type="ECO:0000313" key="5">
    <source>
        <dbReference type="EMBL" id="PNF36522.1"/>
    </source>
</evidence>
<evidence type="ECO:0000256" key="1">
    <source>
        <dbReference type="ARBA" id="ARBA00006499"/>
    </source>
</evidence>
<dbReference type="InterPro" id="IPR050565">
    <property type="entry name" value="LYPA1-2/EST-like"/>
</dbReference>
<dbReference type="GO" id="GO:0052689">
    <property type="term" value="F:carboxylic ester hydrolase activity"/>
    <property type="evidence" value="ECO:0007669"/>
    <property type="project" value="TreeGrafter"/>
</dbReference>
<dbReference type="EMBL" id="NEVH01006756">
    <property type="protein sequence ID" value="PNF36522.1"/>
    <property type="molecule type" value="Genomic_DNA"/>
</dbReference>
<evidence type="ECO:0000256" key="2">
    <source>
        <dbReference type="ARBA" id="ARBA00012423"/>
    </source>
</evidence>
<dbReference type="InterPro" id="IPR003140">
    <property type="entry name" value="PLipase/COase/thioEstase"/>
</dbReference>
<dbReference type="Proteomes" id="UP000235965">
    <property type="component" value="Unassembled WGS sequence"/>
</dbReference>
<keyword evidence="6" id="KW-1185">Reference proteome</keyword>
<sequence length="216" mass="24383">MQIYRCFVAGDTGKGACEWLKFLLRKDFQFPHLKILFPTAPQRPYTPLNGELSHVWFDRISISPDAPEHTDTLECTAKDVVNFIQQEIVNAGIPESHIIVGGFSMGGALAMHIGFRLMPNVAGVFALSSFLSHTSSVYQSLGSIPQEVITMPPLFMCHGNRDTLVPYEWGEHTFKRLKQLGVDGEFHSISNALHEMKEKELKQLYEWINQRLPPAV</sequence>
<dbReference type="GO" id="GO:0005737">
    <property type="term" value="C:cytoplasm"/>
    <property type="evidence" value="ECO:0007669"/>
    <property type="project" value="TreeGrafter"/>
</dbReference>
<protein>
    <recommendedName>
        <fullName evidence="2">palmitoyl-protein hydrolase</fullName>
        <ecNumber evidence="2">3.1.2.22</ecNumber>
    </recommendedName>
</protein>
<dbReference type="PANTHER" id="PTHR10655">
    <property type="entry name" value="LYSOPHOSPHOLIPASE-RELATED"/>
    <property type="match status" value="1"/>
</dbReference>
<dbReference type="PANTHER" id="PTHR10655:SF17">
    <property type="entry name" value="LYSOPHOSPHOLIPASE-LIKE PROTEIN 1"/>
    <property type="match status" value="1"/>
</dbReference>
<dbReference type="FunCoup" id="A0A2J7R6Q9">
    <property type="interactions" value="457"/>
</dbReference>
<dbReference type="InterPro" id="IPR029058">
    <property type="entry name" value="AB_hydrolase_fold"/>
</dbReference>
<dbReference type="InParanoid" id="A0A2J7R6Q9"/>
<dbReference type="AlphaFoldDB" id="A0A2J7R6Q9"/>
<reference evidence="5 6" key="1">
    <citation type="submission" date="2017-12" db="EMBL/GenBank/DDBJ databases">
        <title>Hemimetabolous genomes reveal molecular basis of termite eusociality.</title>
        <authorList>
            <person name="Harrison M.C."/>
            <person name="Jongepier E."/>
            <person name="Robertson H.M."/>
            <person name="Arning N."/>
            <person name="Bitard-Feildel T."/>
            <person name="Chao H."/>
            <person name="Childers C.P."/>
            <person name="Dinh H."/>
            <person name="Doddapaneni H."/>
            <person name="Dugan S."/>
            <person name="Gowin J."/>
            <person name="Greiner C."/>
            <person name="Han Y."/>
            <person name="Hu H."/>
            <person name="Hughes D.S.T."/>
            <person name="Huylmans A.-K."/>
            <person name="Kemena C."/>
            <person name="Kremer L.P.M."/>
            <person name="Lee S.L."/>
            <person name="Lopez-Ezquerra A."/>
            <person name="Mallet L."/>
            <person name="Monroy-Kuhn J.M."/>
            <person name="Moser A."/>
            <person name="Murali S.C."/>
            <person name="Muzny D.M."/>
            <person name="Otani S."/>
            <person name="Piulachs M.-D."/>
            <person name="Poelchau M."/>
            <person name="Qu J."/>
            <person name="Schaub F."/>
            <person name="Wada-Katsumata A."/>
            <person name="Worley K.C."/>
            <person name="Xie Q."/>
            <person name="Ylla G."/>
            <person name="Poulsen M."/>
            <person name="Gibbs R.A."/>
            <person name="Schal C."/>
            <person name="Richards S."/>
            <person name="Belles X."/>
            <person name="Korb J."/>
            <person name="Bornberg-Bauer E."/>
        </authorList>
    </citation>
    <scope>NUCLEOTIDE SEQUENCE [LARGE SCALE GENOMIC DNA]</scope>
    <source>
        <tissue evidence="5">Whole body</tissue>
    </source>
</reference>
<keyword evidence="3" id="KW-0378">Hydrolase</keyword>
<dbReference type="Gene3D" id="3.40.50.1820">
    <property type="entry name" value="alpha/beta hydrolase"/>
    <property type="match status" value="1"/>
</dbReference>
<evidence type="ECO:0000256" key="3">
    <source>
        <dbReference type="ARBA" id="ARBA00022801"/>
    </source>
</evidence>
<comment type="similarity">
    <text evidence="1">Belongs to the AB hydrolase superfamily. AB hydrolase 2 family.</text>
</comment>
<comment type="caution">
    <text evidence="5">The sequence shown here is derived from an EMBL/GenBank/DDBJ whole genome shotgun (WGS) entry which is preliminary data.</text>
</comment>
<dbReference type="STRING" id="105785.A0A2J7R6Q9"/>
<evidence type="ECO:0000259" key="4">
    <source>
        <dbReference type="Pfam" id="PF02230"/>
    </source>
</evidence>
<dbReference type="OrthoDB" id="2418081at2759"/>
<dbReference type="GO" id="GO:0008474">
    <property type="term" value="F:palmitoyl-(protein) hydrolase activity"/>
    <property type="evidence" value="ECO:0007669"/>
    <property type="project" value="UniProtKB-EC"/>
</dbReference>
<name>A0A2J7R6Q9_9NEOP</name>
<dbReference type="Pfam" id="PF02230">
    <property type="entry name" value="Abhydrolase_2"/>
    <property type="match status" value="1"/>
</dbReference>
<organism evidence="5 6">
    <name type="scientific">Cryptotermes secundus</name>
    <dbReference type="NCBI Taxonomy" id="105785"/>
    <lineage>
        <taxon>Eukaryota</taxon>
        <taxon>Metazoa</taxon>
        <taxon>Ecdysozoa</taxon>
        <taxon>Arthropoda</taxon>
        <taxon>Hexapoda</taxon>
        <taxon>Insecta</taxon>
        <taxon>Pterygota</taxon>
        <taxon>Neoptera</taxon>
        <taxon>Polyneoptera</taxon>
        <taxon>Dictyoptera</taxon>
        <taxon>Blattodea</taxon>
        <taxon>Blattoidea</taxon>
        <taxon>Termitoidae</taxon>
        <taxon>Kalotermitidae</taxon>
        <taxon>Cryptotermitinae</taxon>
        <taxon>Cryptotermes</taxon>
    </lineage>
</organism>
<feature type="domain" description="Phospholipase/carboxylesterase/thioesterase" evidence="4">
    <location>
        <begin position="10"/>
        <end position="210"/>
    </location>
</feature>
<dbReference type="SUPFAM" id="SSF53474">
    <property type="entry name" value="alpha/beta-Hydrolases"/>
    <property type="match status" value="1"/>
</dbReference>
<dbReference type="EC" id="3.1.2.22" evidence="2"/>
<gene>
    <name evidence="5" type="ORF">B7P43_G15874</name>
</gene>
<evidence type="ECO:0000313" key="6">
    <source>
        <dbReference type="Proteomes" id="UP000235965"/>
    </source>
</evidence>
<proteinExistence type="inferred from homology"/>